<keyword evidence="3" id="KW-1185">Reference proteome</keyword>
<accession>A0ABD3MLT9</accession>
<gene>
    <name evidence="2" type="ORF">ACHAWO_006737</name>
</gene>
<dbReference type="Proteomes" id="UP001530400">
    <property type="component" value="Unassembled WGS sequence"/>
</dbReference>
<evidence type="ECO:0000256" key="1">
    <source>
        <dbReference type="SAM" id="MobiDB-lite"/>
    </source>
</evidence>
<feature type="region of interest" description="Disordered" evidence="1">
    <location>
        <begin position="1"/>
        <end position="111"/>
    </location>
</feature>
<organism evidence="2 3">
    <name type="scientific">Cyclotella atomus</name>
    <dbReference type="NCBI Taxonomy" id="382360"/>
    <lineage>
        <taxon>Eukaryota</taxon>
        <taxon>Sar</taxon>
        <taxon>Stramenopiles</taxon>
        <taxon>Ochrophyta</taxon>
        <taxon>Bacillariophyta</taxon>
        <taxon>Coscinodiscophyceae</taxon>
        <taxon>Thalassiosirophycidae</taxon>
        <taxon>Stephanodiscales</taxon>
        <taxon>Stephanodiscaceae</taxon>
        <taxon>Cyclotella</taxon>
    </lineage>
</organism>
<protein>
    <submittedName>
        <fullName evidence="2">Uncharacterized protein</fullName>
    </submittedName>
</protein>
<reference evidence="2 3" key="1">
    <citation type="submission" date="2024-10" db="EMBL/GenBank/DDBJ databases">
        <title>Updated reference genomes for cyclostephanoid diatoms.</title>
        <authorList>
            <person name="Roberts W.R."/>
            <person name="Alverson A.J."/>
        </authorList>
    </citation>
    <scope>NUCLEOTIDE SEQUENCE [LARGE SCALE GENOMIC DNA]</scope>
    <source>
        <strain evidence="2 3">AJA010-31</strain>
    </source>
</reference>
<feature type="compositionally biased region" description="Basic and acidic residues" evidence="1">
    <location>
        <begin position="35"/>
        <end position="48"/>
    </location>
</feature>
<comment type="caution">
    <text evidence="2">The sequence shown here is derived from an EMBL/GenBank/DDBJ whole genome shotgun (WGS) entry which is preliminary data.</text>
</comment>
<dbReference type="AlphaFoldDB" id="A0ABD3MLT9"/>
<dbReference type="EMBL" id="JALLPJ020001411">
    <property type="protein sequence ID" value="KAL3764889.1"/>
    <property type="molecule type" value="Genomic_DNA"/>
</dbReference>
<feature type="compositionally biased region" description="Basic and acidic residues" evidence="1">
    <location>
        <begin position="79"/>
        <end position="91"/>
    </location>
</feature>
<sequence length="111" mass="12667">MMQSPKKPKPNTEEHHTIGEELYLVHLQRCSAPDAHPEDKEDDHDLPHPRKSNRTIGEELFNVHLKRSQGLDPDPDVDDGQKSDGVKKESECPYALRSKDKHAKVGQQQKL</sequence>
<proteinExistence type="predicted"/>
<name>A0ABD3MLT9_9STRA</name>
<feature type="compositionally biased region" description="Basic and acidic residues" evidence="1">
    <location>
        <begin position="10"/>
        <end position="19"/>
    </location>
</feature>
<evidence type="ECO:0000313" key="2">
    <source>
        <dbReference type="EMBL" id="KAL3764889.1"/>
    </source>
</evidence>
<evidence type="ECO:0000313" key="3">
    <source>
        <dbReference type="Proteomes" id="UP001530400"/>
    </source>
</evidence>